<organism evidence="2 3">
    <name type="scientific">Mytilus galloprovincialis</name>
    <name type="common">Mediterranean mussel</name>
    <dbReference type="NCBI Taxonomy" id="29158"/>
    <lineage>
        <taxon>Eukaryota</taxon>
        <taxon>Metazoa</taxon>
        <taxon>Spiralia</taxon>
        <taxon>Lophotrochozoa</taxon>
        <taxon>Mollusca</taxon>
        <taxon>Bivalvia</taxon>
        <taxon>Autobranchia</taxon>
        <taxon>Pteriomorphia</taxon>
        <taxon>Mytilida</taxon>
        <taxon>Mytiloidea</taxon>
        <taxon>Mytilidae</taxon>
        <taxon>Mytilinae</taxon>
        <taxon>Mytilus</taxon>
    </lineage>
</organism>
<dbReference type="OrthoDB" id="10068969at2759"/>
<accession>A0A8B6DDR5</accession>
<sequence>MTSTNNWDEPLPELMRDKWEHWKDSLQGLHHLSIPRSYATFSWKDMSQREVYVYCDASEKAIAVVAFLKAADLEGNNHISILLNRHYHSEVKHQGRHFTAGALRYAGFWIVGEKRLISPLLHKCVICRKLRGKQEQQLMSDLPADRLSPIPPFSSVGIDTFGPWSIVTRKTRGGQANSKRWALLFTCLSTRAIHIKVIEELSYSLTLFVDSLPYAEVFRKFAQTDEPILVWAVVNGRPIVPVSSEILSPAMLLIQKAGCYPAPIGTFDTMDLYKAQWKRVQYLADIFWHRWNKKYLQTLQTRRKWTDSSPNVKQGDIVLIKDKNVSKNEWPTGIIVNPLPGHDERVRNAEVRVARNGSTYTRPISEMVLLVRV</sequence>
<dbReference type="InterPro" id="IPR036397">
    <property type="entry name" value="RNaseH_sf"/>
</dbReference>
<dbReference type="PANTHER" id="PTHR47331:SF6">
    <property type="entry name" value="DOUBLECORTIN DOMAIN-CONTAINING PROTEIN"/>
    <property type="match status" value="1"/>
</dbReference>
<reference evidence="2" key="1">
    <citation type="submission" date="2018-11" db="EMBL/GenBank/DDBJ databases">
        <authorList>
            <person name="Alioto T."/>
            <person name="Alioto T."/>
        </authorList>
    </citation>
    <scope>NUCLEOTIDE SEQUENCE</scope>
</reference>
<dbReference type="Pfam" id="PF18701">
    <property type="entry name" value="DUF5641"/>
    <property type="match status" value="1"/>
</dbReference>
<evidence type="ECO:0000259" key="1">
    <source>
        <dbReference type="Pfam" id="PF18701"/>
    </source>
</evidence>
<protein>
    <recommendedName>
        <fullName evidence="1">DUF5641 domain-containing protein</fullName>
    </recommendedName>
</protein>
<dbReference type="AlphaFoldDB" id="A0A8B6DDR5"/>
<comment type="caution">
    <text evidence="2">The sequence shown here is derived from an EMBL/GenBank/DDBJ whole genome shotgun (WGS) entry which is preliminary data.</text>
</comment>
<dbReference type="Pfam" id="PF05380">
    <property type="entry name" value="Peptidase_A17"/>
    <property type="match status" value="1"/>
</dbReference>
<dbReference type="EMBL" id="UYJE01003179">
    <property type="protein sequence ID" value="VDI17173.1"/>
    <property type="molecule type" value="Genomic_DNA"/>
</dbReference>
<feature type="domain" description="DUF5641" evidence="1">
    <location>
        <begin position="276"/>
        <end position="370"/>
    </location>
</feature>
<dbReference type="InterPro" id="IPR008042">
    <property type="entry name" value="Retrotrans_Pao"/>
</dbReference>
<dbReference type="GO" id="GO:0003676">
    <property type="term" value="F:nucleic acid binding"/>
    <property type="evidence" value="ECO:0007669"/>
    <property type="project" value="InterPro"/>
</dbReference>
<gene>
    <name evidence="2" type="ORF">MGAL_10B089260</name>
</gene>
<proteinExistence type="predicted"/>
<name>A0A8B6DDR5_MYTGA</name>
<keyword evidence="3" id="KW-1185">Reference proteome</keyword>
<dbReference type="Gene3D" id="3.30.420.10">
    <property type="entry name" value="Ribonuclease H-like superfamily/Ribonuclease H"/>
    <property type="match status" value="1"/>
</dbReference>
<dbReference type="Proteomes" id="UP000596742">
    <property type="component" value="Unassembled WGS sequence"/>
</dbReference>
<evidence type="ECO:0000313" key="3">
    <source>
        <dbReference type="Proteomes" id="UP000596742"/>
    </source>
</evidence>
<evidence type="ECO:0000313" key="2">
    <source>
        <dbReference type="EMBL" id="VDI17173.1"/>
    </source>
</evidence>
<dbReference type="InterPro" id="IPR040676">
    <property type="entry name" value="DUF5641"/>
</dbReference>
<dbReference type="PANTHER" id="PTHR47331">
    <property type="entry name" value="PHD-TYPE DOMAIN-CONTAINING PROTEIN"/>
    <property type="match status" value="1"/>
</dbReference>